<keyword evidence="3 6" id="KW-0732">Signal</keyword>
<evidence type="ECO:0000256" key="5">
    <source>
        <dbReference type="ARBA" id="ARBA00023237"/>
    </source>
</evidence>
<comment type="similarity">
    <text evidence="2">Belongs to the SusD family.</text>
</comment>
<keyword evidence="4" id="KW-0472">Membrane</keyword>
<feature type="domain" description="RagB/SusD" evidence="7">
    <location>
        <begin position="324"/>
        <end position="627"/>
    </location>
</feature>
<name>A0A1N6YA56_9FLAO</name>
<evidence type="ECO:0000256" key="1">
    <source>
        <dbReference type="ARBA" id="ARBA00004442"/>
    </source>
</evidence>
<keyword evidence="10" id="KW-1185">Reference proteome</keyword>
<dbReference type="Proteomes" id="UP000186953">
    <property type="component" value="Unassembled WGS sequence"/>
</dbReference>
<evidence type="ECO:0000259" key="8">
    <source>
        <dbReference type="Pfam" id="PF14322"/>
    </source>
</evidence>
<evidence type="ECO:0000313" key="9">
    <source>
        <dbReference type="EMBL" id="SIR11454.1"/>
    </source>
</evidence>
<dbReference type="AlphaFoldDB" id="A0A1N6YA56"/>
<dbReference type="InterPro" id="IPR011990">
    <property type="entry name" value="TPR-like_helical_dom_sf"/>
</dbReference>
<dbReference type="RefSeq" id="WP_076549698.1">
    <property type="nucleotide sequence ID" value="NZ_FTMA01000006.1"/>
</dbReference>
<comment type="subcellular location">
    <subcellularLocation>
        <location evidence="1">Cell outer membrane</location>
    </subcellularLocation>
</comment>
<organism evidence="9 10">
    <name type="scientific">Maribacter ulvicola</name>
    <dbReference type="NCBI Taxonomy" id="228959"/>
    <lineage>
        <taxon>Bacteria</taxon>
        <taxon>Pseudomonadati</taxon>
        <taxon>Bacteroidota</taxon>
        <taxon>Flavobacteriia</taxon>
        <taxon>Flavobacteriales</taxon>
        <taxon>Flavobacteriaceae</taxon>
        <taxon>Maribacter</taxon>
    </lineage>
</organism>
<feature type="chain" id="PRO_5012297644" evidence="6">
    <location>
        <begin position="22"/>
        <end position="627"/>
    </location>
</feature>
<protein>
    <submittedName>
        <fullName evidence="9">Starch-binding associating with outer membrane</fullName>
    </submittedName>
</protein>
<evidence type="ECO:0000256" key="3">
    <source>
        <dbReference type="ARBA" id="ARBA00022729"/>
    </source>
</evidence>
<evidence type="ECO:0000313" key="10">
    <source>
        <dbReference type="Proteomes" id="UP000186953"/>
    </source>
</evidence>
<dbReference type="EMBL" id="FTMA01000006">
    <property type="protein sequence ID" value="SIR11454.1"/>
    <property type="molecule type" value="Genomic_DNA"/>
</dbReference>
<evidence type="ECO:0000256" key="2">
    <source>
        <dbReference type="ARBA" id="ARBA00006275"/>
    </source>
</evidence>
<dbReference type="GO" id="GO:0009279">
    <property type="term" value="C:cell outer membrane"/>
    <property type="evidence" value="ECO:0007669"/>
    <property type="project" value="UniProtKB-SubCell"/>
</dbReference>
<keyword evidence="5" id="KW-0998">Cell outer membrane</keyword>
<dbReference type="Gene3D" id="1.25.40.390">
    <property type="match status" value="1"/>
</dbReference>
<feature type="domain" description="SusD-like N-terminal" evidence="8">
    <location>
        <begin position="88"/>
        <end position="221"/>
    </location>
</feature>
<dbReference type="Pfam" id="PF14322">
    <property type="entry name" value="SusD-like_3"/>
    <property type="match status" value="1"/>
</dbReference>
<gene>
    <name evidence="9" type="ORF">SAMN05421797_106151</name>
</gene>
<dbReference type="InterPro" id="IPR033985">
    <property type="entry name" value="SusD-like_N"/>
</dbReference>
<dbReference type="OrthoDB" id="5694214at2"/>
<dbReference type="InterPro" id="IPR012944">
    <property type="entry name" value="SusD_RagB_dom"/>
</dbReference>
<sequence length="627" mass="71590">MTKKIKILPLLAVFLFSACQDYLDIVPNDIPTINDAFINRTSAETFLFTIYSGIEKPADIFNSADKMAGDEVWVSGTGDEFSGIQIAQGLQSVTTPLLDKWQVTYRHIRNCNVLLANIDNVPDMTEFEKKIWKAEAKALKAYYHFILMRQYGPITISDDLVPVSQSTESQDLSQRPIDEVVDYIVTTLDEAMVDLPDGLINRSTELGRISGTVAAAIKARVLVTAASPLFNGNIFYSGFVNKKGEELFSTSFDPKKWEVARDACKEAIEMAESNGYQLYNETEYKNLFVNASQTTIDKMTLRSRLTDEWNKEILWGRYDGTHNIQFNATPQLPGTLGSNIIGSRLSPTLRIAEMYYTNNGVPIDEDPSFDFENRYKTKNASEEESYKIQDGQETAYLNFDREIRFYADLGFDRSIWSGNGKGDDDNDPFIINARSFETSGRKSGNNYSATGYFPKKLVKENSALVNNGANYVTREYAFPIIRLADLYLYYAETLNETKAVPDQQVYEYIDRIRNRAKLDGVVNSWTNHSTNPGKITTQEGMRQIIQQERMIELAFEGARFWDLRRWKLSKEYLNRPIRGWNTAGESASDYYTVTSLFVPLFFEKDYLWPIREQEIINNPDLVQNPGW</sequence>
<evidence type="ECO:0000256" key="4">
    <source>
        <dbReference type="ARBA" id="ARBA00023136"/>
    </source>
</evidence>
<dbReference type="PROSITE" id="PS51257">
    <property type="entry name" value="PROKAR_LIPOPROTEIN"/>
    <property type="match status" value="1"/>
</dbReference>
<evidence type="ECO:0000256" key="6">
    <source>
        <dbReference type="SAM" id="SignalP"/>
    </source>
</evidence>
<feature type="signal peptide" evidence="6">
    <location>
        <begin position="1"/>
        <end position="21"/>
    </location>
</feature>
<dbReference type="SUPFAM" id="SSF48452">
    <property type="entry name" value="TPR-like"/>
    <property type="match status" value="1"/>
</dbReference>
<dbReference type="Pfam" id="PF07980">
    <property type="entry name" value="SusD_RagB"/>
    <property type="match status" value="1"/>
</dbReference>
<reference evidence="10" key="1">
    <citation type="submission" date="2017-01" db="EMBL/GenBank/DDBJ databases">
        <authorList>
            <person name="Varghese N."/>
            <person name="Submissions S."/>
        </authorList>
    </citation>
    <scope>NUCLEOTIDE SEQUENCE [LARGE SCALE GENOMIC DNA]</scope>
    <source>
        <strain evidence="10">DSM 15366</strain>
    </source>
</reference>
<dbReference type="STRING" id="228959.SAMN05421797_106151"/>
<proteinExistence type="inferred from homology"/>
<accession>A0A1N6YA56</accession>
<evidence type="ECO:0000259" key="7">
    <source>
        <dbReference type="Pfam" id="PF07980"/>
    </source>
</evidence>